<evidence type="ECO:0000256" key="8">
    <source>
        <dbReference type="PROSITE-ProRule" id="PRU00433"/>
    </source>
</evidence>
<evidence type="ECO:0000256" key="5">
    <source>
        <dbReference type="ARBA" id="ARBA00022729"/>
    </source>
</evidence>
<dbReference type="InterPro" id="IPR036909">
    <property type="entry name" value="Cyt_c-like_dom_sf"/>
</dbReference>
<evidence type="ECO:0000256" key="6">
    <source>
        <dbReference type="ARBA" id="ARBA00023002"/>
    </source>
</evidence>
<protein>
    <submittedName>
        <fullName evidence="11">Putative cell surface protein/ lipoprotein</fullName>
    </submittedName>
</protein>
<dbReference type="Gene3D" id="2.140.10.10">
    <property type="entry name" value="Quinoprotein alcohol dehydrogenase-like superfamily"/>
    <property type="match status" value="2"/>
</dbReference>
<dbReference type="GO" id="GO:0009055">
    <property type="term" value="F:electron transfer activity"/>
    <property type="evidence" value="ECO:0007669"/>
    <property type="project" value="InterPro"/>
</dbReference>
<dbReference type="EMBL" id="AUVB01000012">
    <property type="protein sequence ID" value="KGE05085.1"/>
    <property type="molecule type" value="Genomic_DNA"/>
</dbReference>
<evidence type="ECO:0000259" key="10">
    <source>
        <dbReference type="PROSITE" id="PS51007"/>
    </source>
</evidence>
<proteinExistence type="inferred from homology"/>
<keyword evidence="7 8" id="KW-0408">Iron</keyword>
<comment type="cofactor">
    <cofactor evidence="1">
        <name>pyrroloquinoline quinone</name>
        <dbReference type="ChEBI" id="CHEBI:58442"/>
    </cofactor>
</comment>
<comment type="caution">
    <text evidence="11">The sequence shown here is derived from an EMBL/GenBank/DDBJ whole genome shotgun (WGS) entry which is preliminary data.</text>
</comment>
<feature type="chain" id="PRO_5001912106" evidence="9">
    <location>
        <begin position="31"/>
        <end position="625"/>
    </location>
</feature>
<dbReference type="eggNOG" id="COG1520">
    <property type="taxonomic scope" value="Bacteria"/>
</dbReference>
<keyword evidence="6" id="KW-0560">Oxidoreductase</keyword>
<dbReference type="Gene3D" id="1.10.760.10">
    <property type="entry name" value="Cytochrome c-like domain"/>
    <property type="match status" value="1"/>
</dbReference>
<feature type="signal peptide" evidence="9">
    <location>
        <begin position="1"/>
        <end position="30"/>
    </location>
</feature>
<evidence type="ECO:0000256" key="2">
    <source>
        <dbReference type="ARBA" id="ARBA00008156"/>
    </source>
</evidence>
<name>A0A095VUT9_9GAMM</name>
<sequence length="625" mass="65884">MFQALSPLRFHRRCALALLAAGLAAGPLPAAAKTADGADVYERHCAACHGGSVKKAPEKTMLQLMSARVILAAMEEGIMQPQALPLSRTEREAVAEYLSGQDLAAAPAEVAPRCEADTIEPGAVRVGAWGVSKDNQRYFPPSLAGLTAGDLADLELKWAVRFPDAIRARSQPAVAHGNVYLGSQSSGVIALDAKRGCLRWQFPTVAEVRTGIVADPDPATPYLYFGDLVGYVYAIDARTGTLLWRDRPDDHPSLTITAAPAFHDGALYVSLSSLEVTAAADPAYECCSFRGAVVRYDARSGERRWTAYTIPEVPAPAGTNRAGTTILAPSGAPVWNTPSIDAARGRLYVGTGENYSSPSEGHSDAIIAMDLETGAVAWVTQVTEGDAWNIACELEDDANCPVEDGPDYDFGAATIVARTGSGRDVVLAGQKSGKVYALDPDEEGAVLWARKLGRGGIQGGVHFGMAVAGDAFYVPMSDFYGGPRWPGEARPGMFRLDVSTGETAWFHGHENNCGERMHCQPGISAPASAIEGAVLAGAMDGVLRAYDTDSGELIWSFDTVRSFQALGGYEGRGGSFGGAAGPVFADGMLYVNSGYGIYEHMPGNVLLAFGRRATVSDADPEAAAP</sequence>
<dbReference type="InterPro" id="IPR002372">
    <property type="entry name" value="PQQ_rpt_dom"/>
</dbReference>
<dbReference type="Pfam" id="PF13360">
    <property type="entry name" value="PQQ_2"/>
    <property type="match status" value="1"/>
</dbReference>
<dbReference type="Proteomes" id="UP000029640">
    <property type="component" value="Unassembled WGS sequence"/>
</dbReference>
<dbReference type="GO" id="GO:0046872">
    <property type="term" value="F:metal ion binding"/>
    <property type="evidence" value="ECO:0007669"/>
    <property type="project" value="UniProtKB-KW"/>
</dbReference>
<organism evidence="11 12">
    <name type="scientific">Pseudohaliea rubra DSM 19751</name>
    <dbReference type="NCBI Taxonomy" id="1265313"/>
    <lineage>
        <taxon>Bacteria</taxon>
        <taxon>Pseudomonadati</taxon>
        <taxon>Pseudomonadota</taxon>
        <taxon>Gammaproteobacteria</taxon>
        <taxon>Cellvibrionales</taxon>
        <taxon>Halieaceae</taxon>
        <taxon>Pseudohaliea</taxon>
    </lineage>
</organism>
<dbReference type="Pfam" id="PF01011">
    <property type="entry name" value="PQQ"/>
    <property type="match status" value="1"/>
</dbReference>
<dbReference type="GO" id="GO:0016491">
    <property type="term" value="F:oxidoreductase activity"/>
    <property type="evidence" value="ECO:0007669"/>
    <property type="project" value="UniProtKB-KW"/>
</dbReference>
<dbReference type="eggNOG" id="COG2863">
    <property type="taxonomic scope" value="Bacteria"/>
</dbReference>
<reference evidence="11 12" key="1">
    <citation type="journal article" date="2014" name="Genome Announc.">
        <title>Genome Sequence of Gammaproteobacterial Pseudohaliea rubra Type Strain DSM 19751, Isolated from Coastal Seawater of the Mediterranean Sea.</title>
        <authorList>
            <person name="Spring S."/>
            <person name="Fiebig A."/>
            <person name="Riedel T."/>
            <person name="Goker M."/>
            <person name="Klenk H.P."/>
        </authorList>
    </citation>
    <scope>NUCLEOTIDE SEQUENCE [LARGE SCALE GENOMIC DNA]</scope>
    <source>
        <strain evidence="11 12">DSM 19751</strain>
    </source>
</reference>
<dbReference type="PANTHER" id="PTHR32303:SF10">
    <property type="entry name" value="OUTER MEMBRANE PROTEIN ASSEMBLY FACTOR BAMB"/>
    <property type="match status" value="1"/>
</dbReference>
<dbReference type="STRING" id="1265313.HRUBRA_00287"/>
<keyword evidence="5 9" id="KW-0732">Signal</keyword>
<dbReference type="SUPFAM" id="SSF50998">
    <property type="entry name" value="Quinoprotein alcohol dehydrogenase-like"/>
    <property type="match status" value="1"/>
</dbReference>
<dbReference type="PROSITE" id="PS51007">
    <property type="entry name" value="CYTC"/>
    <property type="match status" value="1"/>
</dbReference>
<keyword evidence="4 8" id="KW-0479">Metal-binding</keyword>
<accession>A0A095VUT9</accession>
<dbReference type="OrthoDB" id="9794322at2"/>
<evidence type="ECO:0000313" key="12">
    <source>
        <dbReference type="Proteomes" id="UP000029640"/>
    </source>
</evidence>
<dbReference type="HOGENOM" id="CLU_020613_0_0_6"/>
<feature type="domain" description="Cytochrome c" evidence="10">
    <location>
        <begin position="32"/>
        <end position="102"/>
    </location>
</feature>
<evidence type="ECO:0000256" key="1">
    <source>
        <dbReference type="ARBA" id="ARBA00001931"/>
    </source>
</evidence>
<dbReference type="InterPro" id="IPR011047">
    <property type="entry name" value="Quinoprotein_ADH-like_sf"/>
</dbReference>
<evidence type="ECO:0000256" key="3">
    <source>
        <dbReference type="ARBA" id="ARBA00022617"/>
    </source>
</evidence>
<keyword evidence="3 8" id="KW-0349">Heme</keyword>
<dbReference type="InterPro" id="IPR018391">
    <property type="entry name" value="PQQ_b-propeller_rpt"/>
</dbReference>
<gene>
    <name evidence="11" type="ORF">HRUBRA_00287</name>
</gene>
<comment type="similarity">
    <text evidence="2">Belongs to the bacterial PQQ dehydrogenase family.</text>
</comment>
<dbReference type="RefSeq" id="WP_052094310.1">
    <property type="nucleotide sequence ID" value="NZ_KN234748.1"/>
</dbReference>
<dbReference type="SUPFAM" id="SSF46626">
    <property type="entry name" value="Cytochrome c"/>
    <property type="match status" value="1"/>
</dbReference>
<dbReference type="SMART" id="SM00564">
    <property type="entry name" value="PQQ"/>
    <property type="match status" value="6"/>
</dbReference>
<evidence type="ECO:0000256" key="7">
    <source>
        <dbReference type="ARBA" id="ARBA00023004"/>
    </source>
</evidence>
<evidence type="ECO:0000256" key="4">
    <source>
        <dbReference type="ARBA" id="ARBA00022723"/>
    </source>
</evidence>
<keyword evidence="11" id="KW-0449">Lipoprotein</keyword>
<evidence type="ECO:0000256" key="9">
    <source>
        <dbReference type="SAM" id="SignalP"/>
    </source>
</evidence>
<dbReference type="GO" id="GO:0020037">
    <property type="term" value="F:heme binding"/>
    <property type="evidence" value="ECO:0007669"/>
    <property type="project" value="InterPro"/>
</dbReference>
<dbReference type="InterPro" id="IPR009056">
    <property type="entry name" value="Cyt_c-like_dom"/>
</dbReference>
<dbReference type="AlphaFoldDB" id="A0A095VUT9"/>
<dbReference type="Pfam" id="PF13442">
    <property type="entry name" value="Cytochrome_CBB3"/>
    <property type="match status" value="1"/>
</dbReference>
<keyword evidence="12" id="KW-1185">Reference proteome</keyword>
<evidence type="ECO:0000313" key="11">
    <source>
        <dbReference type="EMBL" id="KGE05085.1"/>
    </source>
</evidence>
<dbReference type="PANTHER" id="PTHR32303">
    <property type="entry name" value="QUINOPROTEIN ALCOHOL DEHYDROGENASE (CYTOCHROME C)"/>
    <property type="match status" value="1"/>
</dbReference>